<name>A0A1A6HR64_NEOLE</name>
<feature type="non-terminal residue" evidence="1">
    <location>
        <position position="167"/>
    </location>
</feature>
<dbReference type="Gene3D" id="3.30.60.300">
    <property type="match status" value="1"/>
</dbReference>
<gene>
    <name evidence="1" type="ORF">A6R68_20844</name>
</gene>
<dbReference type="Proteomes" id="UP000092124">
    <property type="component" value="Unassembled WGS sequence"/>
</dbReference>
<keyword evidence="2" id="KW-1185">Reference proteome</keyword>
<accession>A0A1A6HR64</accession>
<protein>
    <submittedName>
        <fullName evidence="1">Uncharacterized protein</fullName>
    </submittedName>
</protein>
<dbReference type="STRING" id="56216.A0A1A6HR64"/>
<dbReference type="EMBL" id="LZPO01017301">
    <property type="protein sequence ID" value="OBS80948.1"/>
    <property type="molecule type" value="Genomic_DNA"/>
</dbReference>
<dbReference type="OrthoDB" id="27911at2759"/>
<dbReference type="AlphaFoldDB" id="A0A1A6HR64"/>
<evidence type="ECO:0000313" key="2">
    <source>
        <dbReference type="Proteomes" id="UP000092124"/>
    </source>
</evidence>
<proteinExistence type="predicted"/>
<comment type="caution">
    <text evidence="1">The sequence shown here is derived from an EMBL/GenBank/DDBJ whole genome shotgun (WGS) entry which is preliminary data.</text>
</comment>
<sequence length="167" mass="19061">MTADSRVKVNLSTWFDRTFGTPLVAAICTNLQNKEQMSEALYTTKFKFPDYQKPTCQDESEDMVAEKLLIPKGCSATYITSWGPWTNNSLINPYCYSSSDRVSGDKSSYFTMDQLRRHSRHLCRCGATLMQDPSCRKGSPDCFSFFTLLTSFSTDWPTEEGEKTFTR</sequence>
<organism evidence="1 2">
    <name type="scientific">Neotoma lepida</name>
    <name type="common">Desert woodrat</name>
    <dbReference type="NCBI Taxonomy" id="56216"/>
    <lineage>
        <taxon>Eukaryota</taxon>
        <taxon>Metazoa</taxon>
        <taxon>Chordata</taxon>
        <taxon>Craniata</taxon>
        <taxon>Vertebrata</taxon>
        <taxon>Euteleostomi</taxon>
        <taxon>Mammalia</taxon>
        <taxon>Eutheria</taxon>
        <taxon>Euarchontoglires</taxon>
        <taxon>Glires</taxon>
        <taxon>Rodentia</taxon>
        <taxon>Myomorpha</taxon>
        <taxon>Muroidea</taxon>
        <taxon>Cricetidae</taxon>
        <taxon>Neotominae</taxon>
        <taxon>Neotoma</taxon>
    </lineage>
</organism>
<reference evidence="1 2" key="1">
    <citation type="submission" date="2016-06" db="EMBL/GenBank/DDBJ databases">
        <title>The Draft Genome Sequence and Annotation of the Desert Woodrat Neotoma lepida.</title>
        <authorList>
            <person name="Campbell M."/>
            <person name="Oakeson K.F."/>
            <person name="Yandell M."/>
            <person name="Halpert J.R."/>
            <person name="Dearing D."/>
        </authorList>
    </citation>
    <scope>NUCLEOTIDE SEQUENCE [LARGE SCALE GENOMIC DNA]</scope>
    <source>
        <strain evidence="1">417</strain>
        <tissue evidence="1">Liver</tissue>
    </source>
</reference>
<evidence type="ECO:0000313" key="1">
    <source>
        <dbReference type="EMBL" id="OBS80948.1"/>
    </source>
</evidence>